<dbReference type="Pfam" id="PF13098">
    <property type="entry name" value="Thioredoxin_2"/>
    <property type="match status" value="1"/>
</dbReference>
<dbReference type="Proteomes" id="UP001491088">
    <property type="component" value="Chromosome"/>
</dbReference>
<feature type="signal peptide" evidence="1">
    <location>
        <begin position="1"/>
        <end position="20"/>
    </location>
</feature>
<name>A0ABZ2TPC7_9FLAO</name>
<protein>
    <submittedName>
        <fullName evidence="3">Thioredoxin fold domain-containing protein</fullName>
    </submittedName>
</protein>
<evidence type="ECO:0000259" key="2">
    <source>
        <dbReference type="Pfam" id="PF13098"/>
    </source>
</evidence>
<evidence type="ECO:0000313" key="4">
    <source>
        <dbReference type="Proteomes" id="UP001491088"/>
    </source>
</evidence>
<evidence type="ECO:0000313" key="3">
    <source>
        <dbReference type="EMBL" id="WYW54986.1"/>
    </source>
</evidence>
<reference evidence="3 4" key="1">
    <citation type="submission" date="2024-03" db="EMBL/GenBank/DDBJ databases">
        <authorList>
            <person name="Cao K."/>
        </authorList>
    </citation>
    <scope>NUCLEOTIDE SEQUENCE [LARGE SCALE GENOMIC DNA]</scope>
    <source>
        <strain evidence="3 4">MCCC 1K00696</strain>
    </source>
</reference>
<accession>A0ABZ2TPC7</accession>
<feature type="chain" id="PRO_5046252905" evidence="1">
    <location>
        <begin position="21"/>
        <end position="157"/>
    </location>
</feature>
<dbReference type="Gene3D" id="3.40.30.10">
    <property type="entry name" value="Glutaredoxin"/>
    <property type="match status" value="1"/>
</dbReference>
<gene>
    <name evidence="3" type="ORF">WG950_10645</name>
</gene>
<dbReference type="SUPFAM" id="SSF52833">
    <property type="entry name" value="Thioredoxin-like"/>
    <property type="match status" value="1"/>
</dbReference>
<dbReference type="EMBL" id="CP150496">
    <property type="protein sequence ID" value="WYW54986.1"/>
    <property type="molecule type" value="Genomic_DNA"/>
</dbReference>
<keyword evidence="1" id="KW-0732">Signal</keyword>
<evidence type="ECO:0000256" key="1">
    <source>
        <dbReference type="SAM" id="SignalP"/>
    </source>
</evidence>
<dbReference type="RefSeq" id="WP_340932234.1">
    <property type="nucleotide sequence ID" value="NZ_CP150496.1"/>
</dbReference>
<keyword evidence="4" id="KW-1185">Reference proteome</keyword>
<feature type="domain" description="Thioredoxin-like fold" evidence="2">
    <location>
        <begin position="38"/>
        <end position="153"/>
    </location>
</feature>
<proteinExistence type="predicted"/>
<sequence>MKKYFILLVFFGCISSFAQKKGLLLKTYTFKEVEKKMKQTPKPIVVFNYTDWCKICFGMKQTTFNNSNVIALLNKHFYFIKLNGEEKKDIRFLGNIFKYLPSGSNTGVHELTKALATNHKKIAYPTTTILNSNLEIDAQLVGFYNSKKFRKVLEKLL</sequence>
<dbReference type="InterPro" id="IPR036249">
    <property type="entry name" value="Thioredoxin-like_sf"/>
</dbReference>
<organism evidence="3 4">
    <name type="scientific">Polaribacter marinaquae</name>
    <dbReference type="NCBI Taxonomy" id="1642819"/>
    <lineage>
        <taxon>Bacteria</taxon>
        <taxon>Pseudomonadati</taxon>
        <taxon>Bacteroidota</taxon>
        <taxon>Flavobacteriia</taxon>
        <taxon>Flavobacteriales</taxon>
        <taxon>Flavobacteriaceae</taxon>
    </lineage>
</organism>
<dbReference type="InterPro" id="IPR012336">
    <property type="entry name" value="Thioredoxin-like_fold"/>
</dbReference>